<dbReference type="Pfam" id="PF06114">
    <property type="entry name" value="Peptidase_M78"/>
    <property type="match status" value="1"/>
</dbReference>
<dbReference type="GO" id="GO:0003677">
    <property type="term" value="F:DNA binding"/>
    <property type="evidence" value="ECO:0007669"/>
    <property type="project" value="InterPro"/>
</dbReference>
<gene>
    <name evidence="4" type="ordered locus">XC_2075</name>
</gene>
<evidence type="ECO:0000313" key="4">
    <source>
        <dbReference type="EMBL" id="AAY49134.1"/>
    </source>
</evidence>
<dbReference type="InterPro" id="IPR010359">
    <property type="entry name" value="IrrE_HExxH"/>
</dbReference>
<dbReference type="PROSITE" id="PS50943">
    <property type="entry name" value="HTH_CROC1"/>
    <property type="match status" value="1"/>
</dbReference>
<dbReference type="AlphaFoldDB" id="A0A0H2X907"/>
<dbReference type="InterPro" id="IPR010982">
    <property type="entry name" value="Lambda_DNA-bd_dom_sf"/>
</dbReference>
<comment type="similarity">
    <text evidence="1">Belongs to the short-chain fatty acyl-CoA assimilation regulator (ScfR) family.</text>
</comment>
<sequence length="412" mass="45235">MKSIRLADRTSISTSSEKHNGIVMFNPLRLTLARKRRGMKKRELAEKIGLTEKSVSNYEAGSQEPESTTLSKLSEALRFPEAFFFGDDPEVPTPDVASFRSLSKMSAPQRDSALGAGAVALLLNDWIESRFQLPDPDVPDLGREGGSSRGVRGDQSSKEAEPYPTRASAQDPEAAAGMLRAHWGMGEQPVKNMIALLESKGVRVYSLAIDAKEVDAFSMWKGGRPFVFLNTFKSAEHCRFDAAHELGHLVMHQHAQPQGPDLEREANAFASAFLMPKASVLALAPKSATIPSLIRHKKHWLVSVAALNYRLHALSLTTDWTYRTLCIQIAQAGYRGKEPESINHEKSLVLEKVFTALRNEGLGKADVARQLAIPPEEINDLTFGLMLNALKGGRSDDAVPKASRAKLRLVKG</sequence>
<dbReference type="InterPro" id="IPR052345">
    <property type="entry name" value="Rad_response_metalloprotease"/>
</dbReference>
<dbReference type="Pfam" id="PF01381">
    <property type="entry name" value="HTH_3"/>
    <property type="match status" value="1"/>
</dbReference>
<dbReference type="InterPro" id="IPR001387">
    <property type="entry name" value="Cro/C1-type_HTH"/>
</dbReference>
<dbReference type="KEGG" id="xcb:XC_2075"/>
<reference evidence="4 5" key="1">
    <citation type="journal article" date="2005" name="Genome Res.">
        <title>Comparative and functional genomic analyses of the pathogenicity of phytopathogen Xanthomonas campestris pv. campestris.</title>
        <authorList>
            <person name="Qian W."/>
            <person name="Jia Y."/>
            <person name="Ren S.X."/>
            <person name="He Y.Q."/>
            <person name="Feng J.X."/>
            <person name="Lu L.F."/>
            <person name="Sun Q."/>
            <person name="Ying G."/>
            <person name="Tang D.J."/>
            <person name="Tang H."/>
            <person name="Wu W."/>
            <person name="Hao P."/>
            <person name="Wang L."/>
            <person name="Jiang B.L."/>
            <person name="Zeng S."/>
            <person name="Gu W.Y."/>
            <person name="Lu G."/>
            <person name="Rong L."/>
            <person name="Tian Y."/>
            <person name="Yao Z."/>
            <person name="Fu G."/>
            <person name="Chen B."/>
            <person name="Fang R."/>
            <person name="Qiang B."/>
            <person name="Chen Z."/>
            <person name="Zhao G.P."/>
            <person name="Tang J.L."/>
            <person name="He C."/>
        </authorList>
    </citation>
    <scope>NUCLEOTIDE SEQUENCE [LARGE SCALE GENOMIC DNA]</scope>
    <source>
        <strain evidence="4 5">8004</strain>
    </source>
</reference>
<feature type="compositionally biased region" description="Basic and acidic residues" evidence="2">
    <location>
        <begin position="151"/>
        <end position="161"/>
    </location>
</feature>
<evidence type="ECO:0000256" key="2">
    <source>
        <dbReference type="SAM" id="MobiDB-lite"/>
    </source>
</evidence>
<protein>
    <submittedName>
        <fullName evidence="4">Transcriptional regulator, HTH_3 family</fullName>
    </submittedName>
</protein>
<dbReference type="PANTHER" id="PTHR43236:SF1">
    <property type="entry name" value="BLL7220 PROTEIN"/>
    <property type="match status" value="1"/>
</dbReference>
<name>A0A0H2X907_XANC8</name>
<accession>A0A0H2X907</accession>
<dbReference type="Proteomes" id="UP000000420">
    <property type="component" value="Chromosome"/>
</dbReference>
<feature type="region of interest" description="Disordered" evidence="2">
    <location>
        <begin position="134"/>
        <end position="171"/>
    </location>
</feature>
<organism evidence="4 5">
    <name type="scientific">Xanthomonas campestris pv. campestris (strain 8004)</name>
    <dbReference type="NCBI Taxonomy" id="314565"/>
    <lineage>
        <taxon>Bacteria</taxon>
        <taxon>Pseudomonadati</taxon>
        <taxon>Pseudomonadota</taxon>
        <taxon>Gammaproteobacteria</taxon>
        <taxon>Lysobacterales</taxon>
        <taxon>Lysobacteraceae</taxon>
        <taxon>Xanthomonas</taxon>
    </lineage>
</organism>
<dbReference type="SMART" id="SM00530">
    <property type="entry name" value="HTH_XRE"/>
    <property type="match status" value="1"/>
</dbReference>
<evidence type="ECO:0000259" key="3">
    <source>
        <dbReference type="PROSITE" id="PS50943"/>
    </source>
</evidence>
<dbReference type="Gene3D" id="1.10.10.2910">
    <property type="match status" value="1"/>
</dbReference>
<dbReference type="SUPFAM" id="SSF47413">
    <property type="entry name" value="lambda repressor-like DNA-binding domains"/>
    <property type="match status" value="1"/>
</dbReference>
<dbReference type="CDD" id="cd00093">
    <property type="entry name" value="HTH_XRE"/>
    <property type="match status" value="1"/>
</dbReference>
<dbReference type="EMBL" id="CP000050">
    <property type="protein sequence ID" value="AAY49134.1"/>
    <property type="molecule type" value="Genomic_DNA"/>
</dbReference>
<dbReference type="Gene3D" id="1.10.260.40">
    <property type="entry name" value="lambda repressor-like DNA-binding domains"/>
    <property type="match status" value="1"/>
</dbReference>
<feature type="domain" description="HTH cro/C1-type" evidence="3">
    <location>
        <begin position="30"/>
        <end position="84"/>
    </location>
</feature>
<dbReference type="PANTHER" id="PTHR43236">
    <property type="entry name" value="ANTITOXIN HIGA1"/>
    <property type="match status" value="1"/>
</dbReference>
<evidence type="ECO:0000313" key="5">
    <source>
        <dbReference type="Proteomes" id="UP000000420"/>
    </source>
</evidence>
<dbReference type="HOGENOM" id="CLU_053651_1_1_6"/>
<proteinExistence type="inferred from homology"/>
<evidence type="ECO:0000256" key="1">
    <source>
        <dbReference type="ARBA" id="ARBA00007227"/>
    </source>
</evidence>